<reference evidence="1 2" key="1">
    <citation type="submission" date="2015-09" db="EMBL/GenBank/DDBJ databases">
        <title>Genome sequencing project for genomic taxonomy and phylogenomics of Bacillus-like bacteria.</title>
        <authorList>
            <person name="Liu B."/>
            <person name="Wang J."/>
            <person name="Zhu Y."/>
            <person name="Liu G."/>
            <person name="Chen Q."/>
            <person name="Chen Z."/>
            <person name="Lan J."/>
            <person name="Che J."/>
            <person name="Ge C."/>
            <person name="Shi H."/>
            <person name="Pan Z."/>
            <person name="Liu X."/>
        </authorList>
    </citation>
    <scope>NUCLEOTIDE SEQUENCE [LARGE SCALE GENOMIC DNA]</scope>
    <source>
        <strain evidence="1 2">DSM 8552</strain>
    </source>
</reference>
<organism evidence="1 2">
    <name type="scientific">Brevibacillus choshinensis</name>
    <dbReference type="NCBI Taxonomy" id="54911"/>
    <lineage>
        <taxon>Bacteria</taxon>
        <taxon>Bacillati</taxon>
        <taxon>Bacillota</taxon>
        <taxon>Bacilli</taxon>
        <taxon>Bacillales</taxon>
        <taxon>Paenibacillaceae</taxon>
        <taxon>Brevibacillus</taxon>
    </lineage>
</organism>
<evidence type="ECO:0000313" key="1">
    <source>
        <dbReference type="EMBL" id="KQL45773.1"/>
    </source>
</evidence>
<sequence>MALLLFERRLIVVADGYYQPVARAKRDPKGSGVVPVVPVIPVTTFGTDVFLFHENPPFVYLLPAYAGGQAMLGYMESDK</sequence>
<accession>A0ABR5N552</accession>
<evidence type="ECO:0000313" key="2">
    <source>
        <dbReference type="Proteomes" id="UP000051063"/>
    </source>
</evidence>
<keyword evidence="2" id="KW-1185">Reference proteome</keyword>
<comment type="caution">
    <text evidence="1">The sequence shown here is derived from an EMBL/GenBank/DDBJ whole genome shotgun (WGS) entry which is preliminary data.</text>
</comment>
<protein>
    <submittedName>
        <fullName evidence="1">Uncharacterized protein</fullName>
    </submittedName>
</protein>
<dbReference type="EMBL" id="LJJB01000010">
    <property type="protein sequence ID" value="KQL45773.1"/>
    <property type="molecule type" value="Genomic_DNA"/>
</dbReference>
<dbReference type="Proteomes" id="UP000051063">
    <property type="component" value="Unassembled WGS sequence"/>
</dbReference>
<gene>
    <name evidence="1" type="ORF">AN963_12055</name>
</gene>
<proteinExistence type="predicted"/>
<name>A0ABR5N552_BRECH</name>